<feature type="region of interest" description="Disordered" evidence="2">
    <location>
        <begin position="133"/>
        <end position="166"/>
    </location>
</feature>
<evidence type="ECO:0000256" key="2">
    <source>
        <dbReference type="SAM" id="MobiDB-lite"/>
    </source>
</evidence>
<dbReference type="InterPro" id="IPR029000">
    <property type="entry name" value="Cyclophilin-like_dom_sf"/>
</dbReference>
<dbReference type="EMBL" id="KQ419512">
    <property type="protein sequence ID" value="KOF83354.1"/>
    <property type="molecule type" value="Genomic_DNA"/>
</dbReference>
<evidence type="ECO:0000256" key="1">
    <source>
        <dbReference type="SAM" id="Coils"/>
    </source>
</evidence>
<dbReference type="AlphaFoldDB" id="A0A0L8H2N3"/>
<protein>
    <submittedName>
        <fullName evidence="3">Uncharacterized protein</fullName>
    </submittedName>
</protein>
<sequence length="166" mass="19167">MFVAIIDEEVLVYERVKKKGYIRLTTNKGILNLELHCEMVRVVGGLETLNKMEKIETDDNDKPLEDIIIEDTIVFVDPFKEAEELLKKEREDEIKKEEEEKAKLKSWKVEKKSSEENNLVAFKQGVGKYINPSVMKRSKESDTSDVSDTTKKKTKLSTGFGDFSTW</sequence>
<evidence type="ECO:0000313" key="3">
    <source>
        <dbReference type="EMBL" id="KOF83354.1"/>
    </source>
</evidence>
<organism evidence="3">
    <name type="scientific">Octopus bimaculoides</name>
    <name type="common">California two-spotted octopus</name>
    <dbReference type="NCBI Taxonomy" id="37653"/>
    <lineage>
        <taxon>Eukaryota</taxon>
        <taxon>Metazoa</taxon>
        <taxon>Spiralia</taxon>
        <taxon>Lophotrochozoa</taxon>
        <taxon>Mollusca</taxon>
        <taxon>Cephalopoda</taxon>
        <taxon>Coleoidea</taxon>
        <taxon>Octopodiformes</taxon>
        <taxon>Octopoda</taxon>
        <taxon>Incirrata</taxon>
        <taxon>Octopodidae</taxon>
        <taxon>Octopus</taxon>
    </lineage>
</organism>
<proteinExistence type="predicted"/>
<name>A0A0L8H2N3_OCTBM</name>
<dbReference type="OrthoDB" id="30774at2759"/>
<gene>
    <name evidence="3" type="ORF">OCBIM_22023970mg</name>
</gene>
<keyword evidence="1" id="KW-0175">Coiled coil</keyword>
<reference evidence="3" key="1">
    <citation type="submission" date="2015-07" db="EMBL/GenBank/DDBJ databases">
        <title>MeaNS - Measles Nucleotide Surveillance Program.</title>
        <authorList>
            <person name="Tran T."/>
            <person name="Druce J."/>
        </authorList>
    </citation>
    <scope>NUCLEOTIDE SEQUENCE</scope>
    <source>
        <strain evidence="3">UCB-OBI-ISO-001</strain>
        <tissue evidence="3">Gonad</tissue>
    </source>
</reference>
<dbReference type="SUPFAM" id="SSF50891">
    <property type="entry name" value="Cyclophilin-like"/>
    <property type="match status" value="1"/>
</dbReference>
<accession>A0A0L8H2N3</accession>
<dbReference type="Gene3D" id="2.40.100.10">
    <property type="entry name" value="Cyclophilin-like"/>
    <property type="match status" value="1"/>
</dbReference>
<dbReference type="STRING" id="37653.A0A0L8H2N3"/>
<feature type="coiled-coil region" evidence="1">
    <location>
        <begin position="79"/>
        <end position="117"/>
    </location>
</feature>